<dbReference type="PRINTS" id="PR01035">
    <property type="entry name" value="TCRTETA"/>
</dbReference>
<reference evidence="10" key="2">
    <citation type="journal article" date="2022" name="Microbiol. Resour. Announc.">
        <title>Whole-Genome Sequence of Entomortierella parvispora E1425, a Mucoromycotan Fungus Associated with Burkholderiaceae-Related Endosymbiotic Bacteria.</title>
        <authorList>
            <person name="Herlambang A."/>
            <person name="Guo Y."/>
            <person name="Takashima Y."/>
            <person name="Narisawa K."/>
            <person name="Ohta H."/>
            <person name="Nishizawa T."/>
        </authorList>
    </citation>
    <scope>NUCLEOTIDE SEQUENCE</scope>
    <source>
        <strain evidence="10">E1425</strain>
    </source>
</reference>
<evidence type="ECO:0000256" key="6">
    <source>
        <dbReference type="ARBA" id="ARBA00023136"/>
    </source>
</evidence>
<feature type="transmembrane region" description="Helical" evidence="8">
    <location>
        <begin position="79"/>
        <end position="100"/>
    </location>
</feature>
<evidence type="ECO:0000256" key="7">
    <source>
        <dbReference type="SAM" id="MobiDB-lite"/>
    </source>
</evidence>
<keyword evidence="4 8" id="KW-0812">Transmembrane</keyword>
<evidence type="ECO:0000256" key="4">
    <source>
        <dbReference type="ARBA" id="ARBA00022692"/>
    </source>
</evidence>
<feature type="region of interest" description="Disordered" evidence="7">
    <location>
        <begin position="1"/>
        <end position="32"/>
    </location>
</feature>
<feature type="transmembrane region" description="Helical" evidence="8">
    <location>
        <begin position="468"/>
        <end position="487"/>
    </location>
</feature>
<dbReference type="InterPro" id="IPR036259">
    <property type="entry name" value="MFS_trans_sf"/>
</dbReference>
<dbReference type="AlphaFoldDB" id="A0A9P3LWY4"/>
<dbReference type="GO" id="GO:0016020">
    <property type="term" value="C:membrane"/>
    <property type="evidence" value="ECO:0007669"/>
    <property type="project" value="UniProtKB-SubCell"/>
</dbReference>
<feature type="transmembrane region" description="Helical" evidence="8">
    <location>
        <begin position="196"/>
        <end position="218"/>
    </location>
</feature>
<evidence type="ECO:0000313" key="11">
    <source>
        <dbReference type="Proteomes" id="UP000827284"/>
    </source>
</evidence>
<comment type="caution">
    <text evidence="10">The sequence shown here is derived from an EMBL/GenBank/DDBJ whole genome shotgun (WGS) entry which is preliminary data.</text>
</comment>
<evidence type="ECO:0000256" key="5">
    <source>
        <dbReference type="ARBA" id="ARBA00022989"/>
    </source>
</evidence>
<dbReference type="Proteomes" id="UP000827284">
    <property type="component" value="Unassembled WGS sequence"/>
</dbReference>
<dbReference type="GO" id="GO:0022857">
    <property type="term" value="F:transmembrane transporter activity"/>
    <property type="evidence" value="ECO:0007669"/>
    <property type="project" value="InterPro"/>
</dbReference>
<keyword evidence="5 8" id="KW-1133">Transmembrane helix</keyword>
<feature type="domain" description="Major facilitator superfamily (MFS) profile" evidence="9">
    <location>
        <begin position="42"/>
        <end position="494"/>
    </location>
</feature>
<gene>
    <name evidence="10" type="ORF">EMPS_05912</name>
</gene>
<evidence type="ECO:0000259" key="9">
    <source>
        <dbReference type="PROSITE" id="PS50850"/>
    </source>
</evidence>
<keyword evidence="6 8" id="KW-0472">Membrane</keyword>
<dbReference type="CDD" id="cd17325">
    <property type="entry name" value="MFS_MdtG_SLC18_like"/>
    <property type="match status" value="1"/>
</dbReference>
<dbReference type="OrthoDB" id="5086884at2759"/>
<reference evidence="10" key="1">
    <citation type="submission" date="2021-11" db="EMBL/GenBank/DDBJ databases">
        <authorList>
            <person name="Herlambang A."/>
            <person name="Guo Y."/>
            <person name="Takashima Y."/>
            <person name="Nishizawa T."/>
        </authorList>
    </citation>
    <scope>NUCLEOTIDE SEQUENCE</scope>
    <source>
        <strain evidence="10">E1425</strain>
    </source>
</reference>
<feature type="transmembrane region" description="Helical" evidence="8">
    <location>
        <begin position="403"/>
        <end position="429"/>
    </location>
</feature>
<dbReference type="SUPFAM" id="SSF103473">
    <property type="entry name" value="MFS general substrate transporter"/>
    <property type="match status" value="1"/>
</dbReference>
<dbReference type="InterPro" id="IPR011701">
    <property type="entry name" value="MFS"/>
</dbReference>
<evidence type="ECO:0000256" key="1">
    <source>
        <dbReference type="ARBA" id="ARBA00004141"/>
    </source>
</evidence>
<dbReference type="PANTHER" id="PTHR23506">
    <property type="entry name" value="GH10249P"/>
    <property type="match status" value="1"/>
</dbReference>
<dbReference type="InterPro" id="IPR001958">
    <property type="entry name" value="Tet-R_TetA/multi-R_MdtG-like"/>
</dbReference>
<dbReference type="Gene3D" id="1.20.1250.20">
    <property type="entry name" value="MFS general substrate transporter like domains"/>
    <property type="match status" value="2"/>
</dbReference>
<feature type="transmembrane region" description="Helical" evidence="8">
    <location>
        <begin position="441"/>
        <end position="462"/>
    </location>
</feature>
<feature type="transmembrane region" description="Helical" evidence="8">
    <location>
        <begin position="40"/>
        <end position="67"/>
    </location>
</feature>
<evidence type="ECO:0000256" key="3">
    <source>
        <dbReference type="ARBA" id="ARBA00022448"/>
    </source>
</evidence>
<feature type="transmembrane region" description="Helical" evidence="8">
    <location>
        <begin position="351"/>
        <end position="370"/>
    </location>
</feature>
<keyword evidence="3" id="KW-0813">Transport</keyword>
<evidence type="ECO:0000313" key="10">
    <source>
        <dbReference type="EMBL" id="GJJ73554.1"/>
    </source>
</evidence>
<feature type="transmembrane region" description="Helical" evidence="8">
    <location>
        <begin position="139"/>
        <end position="160"/>
    </location>
</feature>
<keyword evidence="11" id="KW-1185">Reference proteome</keyword>
<accession>A0A9P3LWY4</accession>
<dbReference type="InterPro" id="IPR020846">
    <property type="entry name" value="MFS_dom"/>
</dbReference>
<feature type="transmembrane region" description="Helical" evidence="8">
    <location>
        <begin position="112"/>
        <end position="133"/>
    </location>
</feature>
<protein>
    <recommendedName>
        <fullName evidence="9">Major facilitator superfamily (MFS) profile domain-containing protein</fullName>
    </recommendedName>
</protein>
<dbReference type="EMBL" id="BQFW01000008">
    <property type="protein sequence ID" value="GJJ73554.1"/>
    <property type="molecule type" value="Genomic_DNA"/>
</dbReference>
<feature type="transmembrane region" description="Helical" evidence="8">
    <location>
        <begin position="167"/>
        <end position="190"/>
    </location>
</feature>
<dbReference type="PANTHER" id="PTHR23506:SF23">
    <property type="entry name" value="GH10249P"/>
    <property type="match status" value="1"/>
</dbReference>
<feature type="transmembrane region" description="Helical" evidence="8">
    <location>
        <begin position="377"/>
        <end position="397"/>
    </location>
</feature>
<sequence>MIAPVPNQGSSEERRPLLNSSSQSSDKNKSPLYRARRSPVAVACVVAMALFTDMVVYGVVVPILPMIVKERLGGNSSAIGLLFACYAIGLLASTPFFAILSDKYQNRRIPMMVGMLGLAVATIGFSLASNYWVLIIARIGQGSAGGASWTIGLGLLADVYPPDNLGFVMGATMMANAVGFMVGPVVGAYFYDYHGYKAPFIFCAALAFLDFLCILFIAEPEKRKLSPSSSSTAVDQDVEGLVVGELSTSTIVAVERTAAAISDPKHAQDILDDGLHHHSSSNSESSGYGSMAASAPAAPVEDPSMFQIACNWTIICCLLATFVAASVFSGLEPIFPLYLQELLDASVTQTGLMLTAAIFPTLFASLIGYWSDRVGHFFVSLLGMVVFSMATFSLVLPTSFVSFVLPLMLFGLGSSMILTPLLPAMADVVNKNGWNCYAKTYALYNMTYSLSMAAGPILAGYVYDDFGFRWTMTMFGIMSIVATPIIFSDQIKKVVSSLAIWRRQGSEVETAEQESA</sequence>
<proteinExistence type="inferred from homology"/>
<evidence type="ECO:0000256" key="2">
    <source>
        <dbReference type="ARBA" id="ARBA00006829"/>
    </source>
</evidence>
<feature type="transmembrane region" description="Helical" evidence="8">
    <location>
        <begin position="312"/>
        <end position="331"/>
    </location>
</feature>
<comment type="subcellular location">
    <subcellularLocation>
        <location evidence="1">Membrane</location>
        <topology evidence="1">Multi-pass membrane protein</topology>
    </subcellularLocation>
</comment>
<dbReference type="PROSITE" id="PS50850">
    <property type="entry name" value="MFS"/>
    <property type="match status" value="1"/>
</dbReference>
<dbReference type="InterPro" id="IPR050930">
    <property type="entry name" value="MFS_Vesicular_Transporter"/>
</dbReference>
<dbReference type="Pfam" id="PF07690">
    <property type="entry name" value="MFS_1"/>
    <property type="match status" value="2"/>
</dbReference>
<comment type="similarity">
    <text evidence="2">Belongs to the major facilitator superfamily. Vesicular transporter family.</text>
</comment>
<evidence type="ECO:0000256" key="8">
    <source>
        <dbReference type="SAM" id="Phobius"/>
    </source>
</evidence>
<organism evidence="10 11">
    <name type="scientific">Entomortierella parvispora</name>
    <dbReference type="NCBI Taxonomy" id="205924"/>
    <lineage>
        <taxon>Eukaryota</taxon>
        <taxon>Fungi</taxon>
        <taxon>Fungi incertae sedis</taxon>
        <taxon>Mucoromycota</taxon>
        <taxon>Mortierellomycotina</taxon>
        <taxon>Mortierellomycetes</taxon>
        <taxon>Mortierellales</taxon>
        <taxon>Mortierellaceae</taxon>
        <taxon>Entomortierella</taxon>
    </lineage>
</organism>
<name>A0A9P3LWY4_9FUNG</name>